<name>A0A485PEX2_LYNPA</name>
<dbReference type="Gene3D" id="2.60.40.1970">
    <property type="entry name" value="YEATS domain"/>
    <property type="match status" value="1"/>
</dbReference>
<feature type="region of interest" description="Disordered" evidence="3">
    <location>
        <begin position="1"/>
        <end position="187"/>
    </location>
</feature>
<feature type="domain" description="YEATS" evidence="4">
    <location>
        <begin position="187"/>
        <end position="324"/>
    </location>
</feature>
<feature type="compositionally biased region" description="Gly residues" evidence="3">
    <location>
        <begin position="134"/>
        <end position="147"/>
    </location>
</feature>
<dbReference type="AlphaFoldDB" id="A0A485PEX2"/>
<evidence type="ECO:0000256" key="2">
    <source>
        <dbReference type="PROSITE-ProRule" id="PRU00376"/>
    </source>
</evidence>
<dbReference type="PROSITE" id="PS51037">
    <property type="entry name" value="YEATS"/>
    <property type="match status" value="1"/>
</dbReference>
<dbReference type="InterPro" id="IPR038704">
    <property type="entry name" value="YEAST_sf"/>
</dbReference>
<organism evidence="5 6">
    <name type="scientific">Lynx pardinus</name>
    <name type="common">Iberian lynx</name>
    <name type="synonym">Felis pardina</name>
    <dbReference type="NCBI Taxonomy" id="191816"/>
    <lineage>
        <taxon>Eukaryota</taxon>
        <taxon>Metazoa</taxon>
        <taxon>Chordata</taxon>
        <taxon>Craniata</taxon>
        <taxon>Vertebrata</taxon>
        <taxon>Euteleostomi</taxon>
        <taxon>Mammalia</taxon>
        <taxon>Eutheria</taxon>
        <taxon>Laurasiatheria</taxon>
        <taxon>Carnivora</taxon>
        <taxon>Feliformia</taxon>
        <taxon>Felidae</taxon>
        <taxon>Felinae</taxon>
        <taxon>Lynx</taxon>
    </lineage>
</organism>
<dbReference type="GO" id="GO:0003682">
    <property type="term" value="F:chromatin binding"/>
    <property type="evidence" value="ECO:0007669"/>
    <property type="project" value="TreeGrafter"/>
</dbReference>
<dbReference type="InterPro" id="IPR055129">
    <property type="entry name" value="YEATS_dom"/>
</dbReference>
<dbReference type="InterPro" id="IPR052790">
    <property type="entry name" value="YEATS_domain"/>
</dbReference>
<dbReference type="CDD" id="cd16906">
    <property type="entry name" value="YEATS_AF-9_like"/>
    <property type="match status" value="1"/>
</dbReference>
<keyword evidence="6" id="KW-1185">Reference proteome</keyword>
<evidence type="ECO:0000259" key="4">
    <source>
        <dbReference type="PROSITE" id="PS51037"/>
    </source>
</evidence>
<dbReference type="PANTHER" id="PTHR47827">
    <property type="entry name" value="AHD DOMAIN-CONTAINING PROTEIN"/>
    <property type="match status" value="1"/>
</dbReference>
<feature type="compositionally biased region" description="Gly residues" evidence="3">
    <location>
        <begin position="162"/>
        <end position="172"/>
    </location>
</feature>
<accession>A0A485PEX2</accession>
<dbReference type="GO" id="GO:0008023">
    <property type="term" value="C:transcription elongation factor complex"/>
    <property type="evidence" value="ECO:0007669"/>
    <property type="project" value="TreeGrafter"/>
</dbReference>
<reference evidence="5 6" key="1">
    <citation type="submission" date="2019-01" db="EMBL/GenBank/DDBJ databases">
        <authorList>
            <person name="Alioto T."/>
            <person name="Alioto T."/>
        </authorList>
    </citation>
    <scope>NUCLEOTIDE SEQUENCE [LARGE SCALE GENOMIC DNA]</scope>
</reference>
<keyword evidence="1 2" id="KW-0539">Nucleus</keyword>
<comment type="subcellular location">
    <subcellularLocation>
        <location evidence="2">Nucleus</location>
    </subcellularLocation>
</comment>
<evidence type="ECO:0000313" key="6">
    <source>
        <dbReference type="Proteomes" id="UP000386466"/>
    </source>
</evidence>
<evidence type="ECO:0000313" key="5">
    <source>
        <dbReference type="EMBL" id="VFV42326.1"/>
    </source>
</evidence>
<sequence>MLPPQSSNRHLSRTRLGSGPGSSGHEAAPPAGRSAQARRARPAPAPLHVRRTPRAPLRRARLAPPSLPPTAPPVRASHWLRASSLRPQPGRPPPGRKSRPTSGRPRCRLAREAASRGGRPESAAGARGRCATRTGGGFRFRGAGGRAGSRERRRRRCLTDNEGGGAALSGGGGERRGARGRGGAPAMDNQCTVQVKLELGHRAQLRKKPTTEGFTHDWMVFVRGPEQCEIQHFVEKVVFRLHDSFPKPKRVCKEPPYKVEESGYAGFIMPIEVYFKNKEEPRKVCFTYDLFLNLEGNPPVNHLRCEKLTFNNPTIEFRYKLLMAGGVMVMPEGAETVSRPSPDYPMLPTIPLSAFSDPKKTKPSHGSKVSEAEGPVTWEHWGPVVGPGLRAPPLQSWAFCSQTCSLGIFLLELFAPPGGSLPLRRVGPCWIARAAK</sequence>
<dbReference type="EMBL" id="CAAGRJ010031908">
    <property type="protein sequence ID" value="VFV42326.1"/>
    <property type="molecule type" value="Genomic_DNA"/>
</dbReference>
<feature type="compositionally biased region" description="Basic residues" evidence="3">
    <location>
        <begin position="48"/>
        <end position="61"/>
    </location>
</feature>
<feature type="compositionally biased region" description="Low complexity" evidence="3">
    <location>
        <begin position="122"/>
        <end position="133"/>
    </location>
</feature>
<dbReference type="FunFam" id="2.60.40.1970:FF:000003">
    <property type="entry name" value="MLLT1, super elongation complex subunit"/>
    <property type="match status" value="1"/>
</dbReference>
<proteinExistence type="predicted"/>
<dbReference type="Pfam" id="PF03366">
    <property type="entry name" value="YEATS"/>
    <property type="match status" value="1"/>
</dbReference>
<gene>
    <name evidence="5" type="ORF">LYPA_23C007920</name>
</gene>
<evidence type="ECO:0000256" key="1">
    <source>
        <dbReference type="ARBA" id="ARBA00023242"/>
    </source>
</evidence>
<evidence type="ECO:0000256" key="3">
    <source>
        <dbReference type="SAM" id="MobiDB-lite"/>
    </source>
</evidence>
<dbReference type="GO" id="GO:0045893">
    <property type="term" value="P:positive regulation of DNA-templated transcription"/>
    <property type="evidence" value="ECO:0007669"/>
    <property type="project" value="TreeGrafter"/>
</dbReference>
<protein>
    <submittedName>
        <fullName evidence="5">Protein enl</fullName>
    </submittedName>
</protein>
<dbReference type="Proteomes" id="UP000386466">
    <property type="component" value="Unassembled WGS sequence"/>
</dbReference>
<dbReference type="PANTHER" id="PTHR47827:SF4">
    <property type="entry name" value="PROTEIN ENL"/>
    <property type="match status" value="1"/>
</dbReference>